<name>A0A7W3P6E8_9ACTN</name>
<dbReference type="AlphaFoldDB" id="A0A7W3P6E8"/>
<protein>
    <submittedName>
        <fullName evidence="1">Uncharacterized protein</fullName>
    </submittedName>
</protein>
<accession>A0A7W3P6E8</accession>
<comment type="caution">
    <text evidence="1">The sequence shown here is derived from an EMBL/GenBank/DDBJ whole genome shotgun (WGS) entry which is preliminary data.</text>
</comment>
<dbReference type="EMBL" id="JACGWT010000004">
    <property type="protein sequence ID" value="MBA8794877.1"/>
    <property type="molecule type" value="Genomic_DNA"/>
</dbReference>
<dbReference type="Proteomes" id="UP000523079">
    <property type="component" value="Unassembled WGS sequence"/>
</dbReference>
<reference evidence="1 2" key="1">
    <citation type="submission" date="2020-07" db="EMBL/GenBank/DDBJ databases">
        <title>Sequencing the genomes of 1000 actinobacteria strains.</title>
        <authorList>
            <person name="Klenk H.-P."/>
        </authorList>
    </citation>
    <scope>NUCLEOTIDE SEQUENCE [LARGE SCALE GENOMIC DNA]</scope>
    <source>
        <strain evidence="1 2">DSM 100723</strain>
    </source>
</reference>
<proteinExistence type="predicted"/>
<dbReference type="RefSeq" id="WP_182560517.1">
    <property type="nucleotide sequence ID" value="NZ_JACGWT010000004.1"/>
</dbReference>
<organism evidence="1 2">
    <name type="scientific">Microlunatus kandeliicorticis</name>
    <dbReference type="NCBI Taxonomy" id="1759536"/>
    <lineage>
        <taxon>Bacteria</taxon>
        <taxon>Bacillati</taxon>
        <taxon>Actinomycetota</taxon>
        <taxon>Actinomycetes</taxon>
        <taxon>Propionibacteriales</taxon>
        <taxon>Propionibacteriaceae</taxon>
        <taxon>Microlunatus</taxon>
    </lineage>
</organism>
<keyword evidence="2" id="KW-1185">Reference proteome</keyword>
<gene>
    <name evidence="1" type="ORF">FHX74_002505</name>
</gene>
<evidence type="ECO:0000313" key="1">
    <source>
        <dbReference type="EMBL" id="MBA8794877.1"/>
    </source>
</evidence>
<evidence type="ECO:0000313" key="2">
    <source>
        <dbReference type="Proteomes" id="UP000523079"/>
    </source>
</evidence>
<sequence>MSGAYLPPGWPDGVRPPGSEGWLPTAVAFLLDCCPPDFRGYPELRRHPAVLARFADRFVAAQAEAATTGLAEIRTALRDLVRSGEITEPVVDRAADAWQEQQAQLVRTRRAVGLVEQAIRGEVFVRRL</sequence>